<dbReference type="Proteomes" id="UP000092819">
    <property type="component" value="Unassembled WGS sequence"/>
</dbReference>
<protein>
    <submittedName>
        <fullName evidence="1">Uncharacterized protein</fullName>
    </submittedName>
</protein>
<reference evidence="2" key="1">
    <citation type="submission" date="2016-06" db="EMBL/GenBank/DDBJ databases">
        <authorList>
            <person name="Rodrigo-Torres L."/>
            <person name="Arahal D.R."/>
        </authorList>
    </citation>
    <scope>NUCLEOTIDE SEQUENCE [LARGE SCALE GENOMIC DNA]</scope>
    <source>
        <strain evidence="2">CECT 7224</strain>
    </source>
</reference>
<keyword evidence="2" id="KW-1185">Reference proteome</keyword>
<evidence type="ECO:0000313" key="1">
    <source>
        <dbReference type="EMBL" id="SBT12254.1"/>
    </source>
</evidence>
<proteinExistence type="predicted"/>
<name>A0A1C3JAT0_9VIBR</name>
<organism evidence="1 2">
    <name type="scientific">Vibrio celticus</name>
    <dbReference type="NCBI Taxonomy" id="446372"/>
    <lineage>
        <taxon>Bacteria</taxon>
        <taxon>Pseudomonadati</taxon>
        <taxon>Pseudomonadota</taxon>
        <taxon>Gammaproteobacteria</taxon>
        <taxon>Vibrionales</taxon>
        <taxon>Vibrionaceae</taxon>
        <taxon>Vibrio</taxon>
    </lineage>
</organism>
<evidence type="ECO:0000313" key="2">
    <source>
        <dbReference type="Proteomes" id="UP000092819"/>
    </source>
</evidence>
<dbReference type="EMBL" id="FLQZ01000018">
    <property type="protein sequence ID" value="SBT12254.1"/>
    <property type="molecule type" value="Genomic_DNA"/>
</dbReference>
<accession>A0A1C3JAT0</accession>
<gene>
    <name evidence="1" type="ORF">VCE7224_00996</name>
</gene>
<sequence length="156" mass="18049">MSTVNSIGFCKVGTLYRPFCFRQPSLSTVFFDLPFLNHCFYYCSQTARYSLSQKRPLLALYNAYLETPTLISKIQKAPVRVLTGALIQALILVLKTRLKKLRLDHRMKLLEAVCLGTSRSLPNMCLLTLLEQVQTYRYLESVCLDRRMYLARPLSR</sequence>
<dbReference type="AlphaFoldDB" id="A0A1C3JAT0"/>